<dbReference type="EMBL" id="MT143753">
    <property type="protein sequence ID" value="QJB02024.1"/>
    <property type="molecule type" value="Genomic_DNA"/>
</dbReference>
<proteinExistence type="predicted"/>
<evidence type="ECO:0000313" key="1">
    <source>
        <dbReference type="EMBL" id="QJB02024.1"/>
    </source>
</evidence>
<name>A0A6M3M4G1_9ZZZZ</name>
<organism evidence="1">
    <name type="scientific">viral metagenome</name>
    <dbReference type="NCBI Taxonomy" id="1070528"/>
    <lineage>
        <taxon>unclassified sequences</taxon>
        <taxon>metagenomes</taxon>
        <taxon>organismal metagenomes</taxon>
    </lineage>
</organism>
<reference evidence="1" key="1">
    <citation type="submission" date="2020-03" db="EMBL/GenBank/DDBJ databases">
        <title>The deep terrestrial virosphere.</title>
        <authorList>
            <person name="Holmfeldt K."/>
            <person name="Nilsson E."/>
            <person name="Simone D."/>
            <person name="Lopez-Fernandez M."/>
            <person name="Wu X."/>
            <person name="de Brujin I."/>
            <person name="Lundin D."/>
            <person name="Andersson A."/>
            <person name="Bertilsson S."/>
            <person name="Dopson M."/>
        </authorList>
    </citation>
    <scope>NUCLEOTIDE SEQUENCE</scope>
    <source>
        <strain evidence="1">MM171B01541</strain>
    </source>
</reference>
<accession>A0A6M3M4G1</accession>
<protein>
    <submittedName>
        <fullName evidence="1">Uncharacterized protein</fullName>
    </submittedName>
</protein>
<sequence length="149" mass="17112">MSTPSCTLFTYYEEGHHMCRCPKCSGFLPRNFPLKKQFLCRKCGVVLETLPSLTEDPDDDGDPDYRWGGRICVVPDYAVTISTELPPRPVRHEKKKTSKWAMGVNFSRRVWKDKTGEFVEVYPERIDLEDPRILQIVEDEQSGGNGGRQ</sequence>
<dbReference type="AlphaFoldDB" id="A0A6M3M4G1"/>
<gene>
    <name evidence="1" type="ORF">MM171B01541_0003</name>
</gene>